<reference evidence="2" key="1">
    <citation type="submission" date="2020-05" db="EMBL/GenBank/DDBJ databases">
        <title>Genomic insights into acetone-butanol-ethanol (ABE) fermentation by sequencing solventogenic clostridia strains.</title>
        <authorList>
            <person name="Brown S."/>
        </authorList>
    </citation>
    <scope>NUCLEOTIDE SEQUENCE</scope>
    <source>
        <strain evidence="2">DJ126</strain>
    </source>
</reference>
<dbReference type="Gene3D" id="1.20.5.1230">
    <property type="entry name" value="Apolipoprotein A-I"/>
    <property type="match status" value="1"/>
</dbReference>
<name>A0A9Q5GNP4_CLOBE</name>
<dbReference type="RefSeq" id="WP_077307728.1">
    <property type="nucleotide sequence ID" value="NZ_CP016090.1"/>
</dbReference>
<evidence type="ECO:0000313" key="3">
    <source>
        <dbReference type="Proteomes" id="UP000821656"/>
    </source>
</evidence>
<sequence>MKDKSIAIQCDEMTQGVMKDLQQAMESAFSRTSESLSEEIVQKLEPINSSLNKLRKDFSESNEENVEKLDELIEEISNISKSIKSNIEEQVKSILKEQAQAMETVLVTNTQEIKDIIQEKDNAVSNKLGEFKKDILNEIVKLNDKIDDKAVIEIINNLESNFNDRFNSMREELRSGKEEIISLNTQSAEDIVRKLENKVDKNASTNKEDILNEILKLNHKMDDKEVIEIINKLESSFNDRFNSIQEEVEWGNKSLFARIFGRKR</sequence>
<feature type="coiled-coil region" evidence="1">
    <location>
        <begin position="51"/>
        <end position="89"/>
    </location>
</feature>
<proteinExistence type="predicted"/>
<keyword evidence="1" id="KW-0175">Coiled coil</keyword>
<organism evidence="2 3">
    <name type="scientific">Clostridium beijerinckii</name>
    <name type="common">Clostridium MP</name>
    <dbReference type="NCBI Taxonomy" id="1520"/>
    <lineage>
        <taxon>Bacteria</taxon>
        <taxon>Bacillati</taxon>
        <taxon>Bacillota</taxon>
        <taxon>Clostridia</taxon>
        <taxon>Eubacteriales</taxon>
        <taxon>Clostridiaceae</taxon>
        <taxon>Clostridium</taxon>
    </lineage>
</organism>
<dbReference type="EMBL" id="JABSXK010000001">
    <property type="protein sequence ID" value="NRV11055.1"/>
    <property type="molecule type" value="Genomic_DNA"/>
</dbReference>
<accession>A0A9Q5GNP4</accession>
<dbReference type="Proteomes" id="UP000821656">
    <property type="component" value="Unassembled WGS sequence"/>
</dbReference>
<evidence type="ECO:0000313" key="2">
    <source>
        <dbReference type="EMBL" id="NRV11055.1"/>
    </source>
</evidence>
<comment type="caution">
    <text evidence="2">The sequence shown here is derived from an EMBL/GenBank/DDBJ whole genome shotgun (WGS) entry which is preliminary data.</text>
</comment>
<protein>
    <submittedName>
        <fullName evidence="2">Phage terminase small subunit</fullName>
    </submittedName>
</protein>
<dbReference type="AlphaFoldDB" id="A0A9Q5GNP4"/>
<gene>
    <name evidence="2" type="ORF">DFH45_004018</name>
</gene>
<dbReference type="SUPFAM" id="SSF58113">
    <property type="entry name" value="Apolipoprotein A-I"/>
    <property type="match status" value="1"/>
</dbReference>
<evidence type="ECO:0000256" key="1">
    <source>
        <dbReference type="SAM" id="Coils"/>
    </source>
</evidence>